<dbReference type="PROSITE" id="PS00107">
    <property type="entry name" value="PROTEIN_KINASE_ATP"/>
    <property type="match status" value="1"/>
</dbReference>
<sequence length="809" mass="90044">MPNLLFLVLPIWCLIFVSSELDPVDNYLINCGSSENTTVGARVFFADQLNSTILSTPGEVFAKASSDLLVPFPFNYISPLYQTARVLNGTSEFVFPIKKRGRHWLRLHFFPFVQENHNLTSARFSVSAQNFTLLTNFQPSNASPLKEYSLNISSNQLVLVFTPAANSFAFINALEVISLPDEVIPAGAGLNTPEGSVQDLRAHALETVMRVNMGNVTIPPQNDTLGRLWFPDARFLKSSNLVQFVTKQEGLNYSAGGETENIAPPLVYESVTRLKQVDFSIRFNATWQFDVDPGFEYLIRFHFCDIVSDSSNELLFNIFVNSLIVSAHLDLKKKTSKAISAPYHMDVVKRLVTSGDLSVTIGPSEMRNVLPDGILNGLEIMKISNSKNSLVAEIQFPKASSKSKRWVVIGSGFGAVCLVGLALASILVHRSRRRRVVIELSKYSEEPSSVLNSKTGYLIPFKAVQEATDNFCEEMIIGIGGFGKVYKGMLKDGTKVAVKRGNRHSNQGLSEFMTEIEMLSKFRHRHLVSLIGYCDEMNEMIIIYEYMANGALKNHLYGSEHLLPKLNWRQRLEICIGSARGLHYLHTGSEKAIIHRDVKSANILLDENLMAKVADFGLSKDGPEMDQTHVSTAVKGSFGYLDPEYLTRQQLTEKSDVYSFGVVMLEILSGRPVIDPSRPKETANLIEWAMKEMKRGELETILDPHIIKEGLKMESLQKFAETVEKCLAECGPDRPTMGEVLWNLECALQLQGREDKRTGEGTPSTPPDDISTSTTPFSVASMGDLEGVSMSRAFSQMVKSDVKDLSDKI</sequence>
<dbReference type="InterPro" id="IPR017441">
    <property type="entry name" value="Protein_kinase_ATP_BS"/>
</dbReference>
<dbReference type="AlphaFoldDB" id="A0A484LVP0"/>
<dbReference type="EMBL" id="OOIL02002122">
    <property type="protein sequence ID" value="VFQ80337.1"/>
    <property type="molecule type" value="Genomic_DNA"/>
</dbReference>
<evidence type="ECO:0000313" key="17">
    <source>
        <dbReference type="EMBL" id="VFQ80337.1"/>
    </source>
</evidence>
<dbReference type="Gene3D" id="2.60.120.430">
    <property type="entry name" value="Galactose-binding lectin"/>
    <property type="match status" value="2"/>
</dbReference>
<dbReference type="GO" id="GO:0016020">
    <property type="term" value="C:membrane"/>
    <property type="evidence" value="ECO:0007669"/>
    <property type="project" value="UniProtKB-SubCell"/>
</dbReference>
<name>A0A484LVP0_9ASTE</name>
<evidence type="ECO:0000256" key="1">
    <source>
        <dbReference type="ARBA" id="ARBA00004479"/>
    </source>
</evidence>
<evidence type="ECO:0000256" key="9">
    <source>
        <dbReference type="ARBA" id="ARBA00022989"/>
    </source>
</evidence>
<evidence type="ECO:0000256" key="3">
    <source>
        <dbReference type="ARBA" id="ARBA00022679"/>
    </source>
</evidence>
<keyword evidence="18" id="KW-1185">Reference proteome</keyword>
<feature type="transmembrane region" description="Helical" evidence="14">
    <location>
        <begin position="406"/>
        <end position="428"/>
    </location>
</feature>
<evidence type="ECO:0000256" key="2">
    <source>
        <dbReference type="ARBA" id="ARBA00022527"/>
    </source>
</evidence>
<dbReference type="CDD" id="cd14066">
    <property type="entry name" value="STKc_IRAK"/>
    <property type="match status" value="1"/>
</dbReference>
<dbReference type="InterPro" id="IPR000719">
    <property type="entry name" value="Prot_kinase_dom"/>
</dbReference>
<keyword evidence="6 12" id="KW-0547">Nucleotide-binding</keyword>
<keyword evidence="8 12" id="KW-0067">ATP-binding</keyword>
<evidence type="ECO:0000256" key="8">
    <source>
        <dbReference type="ARBA" id="ARBA00022840"/>
    </source>
</evidence>
<dbReference type="Gene3D" id="1.10.510.10">
    <property type="entry name" value="Transferase(Phosphotransferase) domain 1"/>
    <property type="match status" value="1"/>
</dbReference>
<evidence type="ECO:0000313" key="18">
    <source>
        <dbReference type="Proteomes" id="UP000595140"/>
    </source>
</evidence>
<dbReference type="PANTHER" id="PTHR47989">
    <property type="entry name" value="OS01G0750732 PROTEIN"/>
    <property type="match status" value="1"/>
</dbReference>
<dbReference type="FunFam" id="2.60.120.430:FF:000005">
    <property type="entry name" value="Putative receptor-like protein kinase"/>
    <property type="match status" value="1"/>
</dbReference>
<keyword evidence="4 14" id="KW-0812">Transmembrane</keyword>
<dbReference type="FunFam" id="2.60.120.430:FF:000001">
    <property type="entry name" value="Receptor-like protein kinase FERONIA"/>
    <property type="match status" value="1"/>
</dbReference>
<dbReference type="SMART" id="SM00220">
    <property type="entry name" value="S_TKc"/>
    <property type="match status" value="1"/>
</dbReference>
<dbReference type="PROSITE" id="PS50011">
    <property type="entry name" value="PROTEIN_KINASE_DOM"/>
    <property type="match status" value="1"/>
</dbReference>
<dbReference type="FunFam" id="3.30.200.20:FF:000039">
    <property type="entry name" value="receptor-like protein kinase FERONIA"/>
    <property type="match status" value="1"/>
</dbReference>
<evidence type="ECO:0000256" key="13">
    <source>
        <dbReference type="SAM" id="MobiDB-lite"/>
    </source>
</evidence>
<dbReference type="PANTHER" id="PTHR47989:SF62">
    <property type="entry name" value="OS05G0423500 PROTEIN"/>
    <property type="match status" value="1"/>
</dbReference>
<proteinExistence type="predicted"/>
<dbReference type="OrthoDB" id="640180at2759"/>
<keyword evidence="7" id="KW-0418">Kinase</keyword>
<accession>A0A484LVP0</accession>
<keyword evidence="2" id="KW-0723">Serine/threonine-protein kinase</keyword>
<keyword evidence="9 14" id="KW-1133">Transmembrane helix</keyword>
<feature type="binding site" evidence="12">
    <location>
        <position position="499"/>
    </location>
    <ligand>
        <name>ATP</name>
        <dbReference type="ChEBI" id="CHEBI:30616"/>
    </ligand>
</feature>
<evidence type="ECO:0000256" key="7">
    <source>
        <dbReference type="ARBA" id="ARBA00022777"/>
    </source>
</evidence>
<dbReference type="InterPro" id="IPR011009">
    <property type="entry name" value="Kinase-like_dom_sf"/>
</dbReference>
<feature type="chain" id="PRO_5019841432" description="Protein kinase domain-containing protein" evidence="15">
    <location>
        <begin position="20"/>
        <end position="809"/>
    </location>
</feature>
<evidence type="ECO:0000256" key="5">
    <source>
        <dbReference type="ARBA" id="ARBA00022729"/>
    </source>
</evidence>
<dbReference type="InterPro" id="IPR024788">
    <property type="entry name" value="Malectin-like_Carb-bd_dom"/>
</dbReference>
<feature type="compositionally biased region" description="Low complexity" evidence="13">
    <location>
        <begin position="767"/>
        <end position="778"/>
    </location>
</feature>
<gene>
    <name evidence="17" type="ORF">CCAM_LOCUS22113</name>
</gene>
<dbReference type="InterPro" id="IPR008271">
    <property type="entry name" value="Ser/Thr_kinase_AS"/>
</dbReference>
<dbReference type="Pfam" id="PF12819">
    <property type="entry name" value="Malectin_like"/>
    <property type="match status" value="1"/>
</dbReference>
<evidence type="ECO:0000259" key="16">
    <source>
        <dbReference type="PROSITE" id="PS50011"/>
    </source>
</evidence>
<dbReference type="GO" id="GO:0004674">
    <property type="term" value="F:protein serine/threonine kinase activity"/>
    <property type="evidence" value="ECO:0007669"/>
    <property type="project" value="UniProtKB-KW"/>
</dbReference>
<dbReference type="Pfam" id="PF07714">
    <property type="entry name" value="PK_Tyr_Ser-Thr"/>
    <property type="match status" value="1"/>
</dbReference>
<dbReference type="FunFam" id="1.10.510.10:FF:000252">
    <property type="entry name" value="Receptor-like protein kinase FERONIA"/>
    <property type="match status" value="1"/>
</dbReference>
<keyword evidence="5 15" id="KW-0732">Signal</keyword>
<keyword evidence="3" id="KW-0808">Transferase</keyword>
<dbReference type="GO" id="GO:0005524">
    <property type="term" value="F:ATP binding"/>
    <property type="evidence" value="ECO:0007669"/>
    <property type="project" value="UniProtKB-UniRule"/>
</dbReference>
<dbReference type="InterPro" id="IPR001245">
    <property type="entry name" value="Ser-Thr/Tyr_kinase_cat_dom"/>
</dbReference>
<evidence type="ECO:0000256" key="12">
    <source>
        <dbReference type="PROSITE-ProRule" id="PRU10141"/>
    </source>
</evidence>
<feature type="domain" description="Protein kinase" evidence="16">
    <location>
        <begin position="471"/>
        <end position="748"/>
    </location>
</feature>
<feature type="region of interest" description="Disordered" evidence="13">
    <location>
        <begin position="753"/>
        <end position="782"/>
    </location>
</feature>
<organism evidence="17 18">
    <name type="scientific">Cuscuta campestris</name>
    <dbReference type="NCBI Taxonomy" id="132261"/>
    <lineage>
        <taxon>Eukaryota</taxon>
        <taxon>Viridiplantae</taxon>
        <taxon>Streptophyta</taxon>
        <taxon>Embryophyta</taxon>
        <taxon>Tracheophyta</taxon>
        <taxon>Spermatophyta</taxon>
        <taxon>Magnoliopsida</taxon>
        <taxon>eudicotyledons</taxon>
        <taxon>Gunneridae</taxon>
        <taxon>Pentapetalae</taxon>
        <taxon>asterids</taxon>
        <taxon>lamiids</taxon>
        <taxon>Solanales</taxon>
        <taxon>Convolvulaceae</taxon>
        <taxon>Cuscuteae</taxon>
        <taxon>Cuscuta</taxon>
        <taxon>Cuscuta subgen. Grammica</taxon>
        <taxon>Cuscuta sect. Cleistogrammica</taxon>
    </lineage>
</organism>
<evidence type="ECO:0000256" key="15">
    <source>
        <dbReference type="SAM" id="SignalP"/>
    </source>
</evidence>
<feature type="signal peptide" evidence="15">
    <location>
        <begin position="1"/>
        <end position="19"/>
    </location>
</feature>
<dbReference type="Gene3D" id="3.30.200.20">
    <property type="entry name" value="Phosphorylase Kinase, domain 1"/>
    <property type="match status" value="1"/>
</dbReference>
<keyword evidence="10 14" id="KW-0472">Membrane</keyword>
<keyword evidence="11" id="KW-0325">Glycoprotein</keyword>
<evidence type="ECO:0000256" key="10">
    <source>
        <dbReference type="ARBA" id="ARBA00023136"/>
    </source>
</evidence>
<reference evidence="17 18" key="1">
    <citation type="submission" date="2018-04" db="EMBL/GenBank/DDBJ databases">
        <authorList>
            <person name="Vogel A."/>
        </authorList>
    </citation>
    <scope>NUCLEOTIDE SEQUENCE [LARGE SCALE GENOMIC DNA]</scope>
</reference>
<evidence type="ECO:0000256" key="6">
    <source>
        <dbReference type="ARBA" id="ARBA00022741"/>
    </source>
</evidence>
<dbReference type="Proteomes" id="UP000595140">
    <property type="component" value="Unassembled WGS sequence"/>
</dbReference>
<dbReference type="PROSITE" id="PS00108">
    <property type="entry name" value="PROTEIN_KINASE_ST"/>
    <property type="match status" value="1"/>
</dbReference>
<evidence type="ECO:0000256" key="11">
    <source>
        <dbReference type="ARBA" id="ARBA00023180"/>
    </source>
</evidence>
<evidence type="ECO:0000256" key="4">
    <source>
        <dbReference type="ARBA" id="ARBA00022692"/>
    </source>
</evidence>
<protein>
    <recommendedName>
        <fullName evidence="16">Protein kinase domain-containing protein</fullName>
    </recommendedName>
</protein>
<dbReference type="SUPFAM" id="SSF56112">
    <property type="entry name" value="Protein kinase-like (PK-like)"/>
    <property type="match status" value="1"/>
</dbReference>
<evidence type="ECO:0000256" key="14">
    <source>
        <dbReference type="SAM" id="Phobius"/>
    </source>
</evidence>
<comment type="subcellular location">
    <subcellularLocation>
        <location evidence="1">Membrane</location>
        <topology evidence="1">Single-pass type I membrane protein</topology>
    </subcellularLocation>
</comment>